<dbReference type="InterPro" id="IPR002068">
    <property type="entry name" value="A-crystallin/Hsp20_dom"/>
</dbReference>
<name>A0A0S2KB27_9GAMM</name>
<dbReference type="SUPFAM" id="SSF49764">
    <property type="entry name" value="HSP20-like chaperones"/>
    <property type="match status" value="1"/>
</dbReference>
<organism evidence="4 5">
    <name type="scientific">Pseudohongiella spirulinae</name>
    <dbReference type="NCBI Taxonomy" id="1249552"/>
    <lineage>
        <taxon>Bacteria</taxon>
        <taxon>Pseudomonadati</taxon>
        <taxon>Pseudomonadota</taxon>
        <taxon>Gammaproteobacteria</taxon>
        <taxon>Pseudomonadales</taxon>
        <taxon>Pseudohongiellaceae</taxon>
        <taxon>Pseudohongiella</taxon>
    </lineage>
</organism>
<feature type="domain" description="SHSP" evidence="3">
    <location>
        <begin position="103"/>
        <end position="202"/>
    </location>
</feature>
<evidence type="ECO:0000313" key="4">
    <source>
        <dbReference type="EMBL" id="ALO45498.1"/>
    </source>
</evidence>
<dbReference type="STRING" id="1249552.PS2015_824"/>
<reference evidence="4 5" key="1">
    <citation type="submission" date="2015-11" db="EMBL/GenBank/DDBJ databases">
        <authorList>
            <person name="Zhang Y."/>
            <person name="Guo Z."/>
        </authorList>
    </citation>
    <scope>NUCLEOTIDE SEQUENCE [LARGE SCALE GENOMIC DNA]</scope>
    <source>
        <strain evidence="4 5">KCTC 32221</strain>
    </source>
</reference>
<dbReference type="EMBL" id="CP013189">
    <property type="protein sequence ID" value="ALO45498.1"/>
    <property type="molecule type" value="Genomic_DNA"/>
</dbReference>
<dbReference type="KEGG" id="pspi:PS2015_824"/>
<comment type="similarity">
    <text evidence="1 2">Belongs to the small heat shock protein (HSP20) family.</text>
</comment>
<evidence type="ECO:0000313" key="5">
    <source>
        <dbReference type="Proteomes" id="UP000065641"/>
    </source>
</evidence>
<dbReference type="InterPro" id="IPR008978">
    <property type="entry name" value="HSP20-like_chaperone"/>
</dbReference>
<keyword evidence="5" id="KW-1185">Reference proteome</keyword>
<dbReference type="AlphaFoldDB" id="A0A0S2KB27"/>
<evidence type="ECO:0000256" key="2">
    <source>
        <dbReference type="RuleBase" id="RU003616"/>
    </source>
</evidence>
<dbReference type="RefSeq" id="WP_058021031.1">
    <property type="nucleotide sequence ID" value="NZ_CP013189.1"/>
</dbReference>
<sequence length="202" mass="22497">MNKTILYSLAAGLGLCLTLIAWLAWSNWQLQQQVATLSDNNVEPEPDWLQRLAPATPQNQAPANLWDPGWDPFAELDRMQQQMDHMMQSSLFNMGAGMRGSQFNFQSAQPDFRVEEDDDAYYVHITVPEGSELELSSQLDGQTLTVSGTVTSSQNNSANGMTRNFRRSSQFTRQIPLGKPVDSLAMSTESDGQRVLITLPKA</sequence>
<dbReference type="Gene3D" id="2.60.40.790">
    <property type="match status" value="1"/>
</dbReference>
<gene>
    <name evidence="4" type="ORF">PS2015_824</name>
</gene>
<dbReference type="Pfam" id="PF00011">
    <property type="entry name" value="HSP20"/>
    <property type="match status" value="1"/>
</dbReference>
<proteinExistence type="inferred from homology"/>
<dbReference type="CDD" id="cd06464">
    <property type="entry name" value="ACD_sHsps-like"/>
    <property type="match status" value="1"/>
</dbReference>
<protein>
    <recommendedName>
        <fullName evidence="3">SHSP domain-containing protein</fullName>
    </recommendedName>
</protein>
<evidence type="ECO:0000256" key="1">
    <source>
        <dbReference type="PROSITE-ProRule" id="PRU00285"/>
    </source>
</evidence>
<dbReference type="PROSITE" id="PS01031">
    <property type="entry name" value="SHSP"/>
    <property type="match status" value="1"/>
</dbReference>
<accession>A0A0S2KB27</accession>
<dbReference type="Proteomes" id="UP000065641">
    <property type="component" value="Chromosome"/>
</dbReference>
<evidence type="ECO:0000259" key="3">
    <source>
        <dbReference type="PROSITE" id="PS01031"/>
    </source>
</evidence>